<organism evidence="1">
    <name type="scientific">Streptomyces olivaceus</name>
    <dbReference type="NCBI Taxonomy" id="47716"/>
    <lineage>
        <taxon>Bacteria</taxon>
        <taxon>Bacillati</taxon>
        <taxon>Actinomycetota</taxon>
        <taxon>Actinomycetes</taxon>
        <taxon>Kitasatosporales</taxon>
        <taxon>Streptomycetaceae</taxon>
        <taxon>Streptomyces</taxon>
    </lineage>
</organism>
<dbReference type="InterPro" id="IPR023393">
    <property type="entry name" value="START-like_dom_sf"/>
</dbReference>
<accession>A8KQY4</accession>
<protein>
    <submittedName>
        <fullName evidence="1">Aromatase</fullName>
    </submittedName>
</protein>
<dbReference type="InterPro" id="IPR019587">
    <property type="entry name" value="Polyketide_cyclase/dehydratase"/>
</dbReference>
<proteinExistence type="predicted"/>
<sequence length="152" mass="17654">MTTTDNTITIRAPFDLVWRRTNDVESWPTLFAEYASVDVLRRDGDAVEFRLTTRPDADGKVWSWVSRREPDLASRTVSARRVETGPFRFMHLTWTYQETPDGVVLRWIQEFEVADEAPFDDAAMAERIDRNTRLNMGRIKQLIEADATKETV</sequence>
<dbReference type="BioCyc" id="MetaCyc:MONOMER-18596"/>
<dbReference type="Gene3D" id="3.30.530.20">
    <property type="match status" value="1"/>
</dbReference>
<reference evidence="1" key="1">
    <citation type="journal article" date="2008" name="Microbiology">
        <title>Biosynthesis of elloramycin in Streptomyces olivaceus requires glycosylation by enzymes encoded outside the aglycon cluster.</title>
        <authorList>
            <person name="Ramos A."/>
            <person name="Lombo F."/>
            <person name="Brana A.F."/>
            <person name="Rohr J."/>
            <person name="Mendez C."/>
            <person name="Salas J.A."/>
        </authorList>
    </citation>
    <scope>NUCLEOTIDE SEQUENCE</scope>
    <source>
        <strain evidence="1">Tu 2353</strain>
    </source>
</reference>
<dbReference type="Pfam" id="PF10604">
    <property type="entry name" value="Polyketide_cyc2"/>
    <property type="match status" value="1"/>
</dbReference>
<name>A8KQY4_STROV</name>
<evidence type="ECO:0000313" key="1">
    <source>
        <dbReference type="EMBL" id="CAP12603.1"/>
    </source>
</evidence>
<gene>
    <name evidence="1" type="primary">elmNI</name>
</gene>
<dbReference type="SUPFAM" id="SSF55961">
    <property type="entry name" value="Bet v1-like"/>
    <property type="match status" value="1"/>
</dbReference>
<dbReference type="AlphaFoldDB" id="A8KQY4"/>
<dbReference type="EMBL" id="AM900040">
    <property type="protein sequence ID" value="CAP12603.1"/>
    <property type="molecule type" value="Genomic_DNA"/>
</dbReference>